<sequence length="257" mass="27911">MLDTSKLIVDHTLSTFGGQGSVMLAPRWLPSRIYGHLGNTPGAELSQKITKKAFKESQTGKRQTVGYRITEREGELALKIQAFRKNLDLILNGLTFSKAAGTVTEEALPAGLVVGNIVGLQNMGVSELVIKDSAAQPATLVEGKHYEYSVHGGIRFLDVAGFTQPFKADYKYEATESSTVMSGGLREYAVRIEGLNADDGEPVLIELWRVGGDPVDKLALISDDTEVFDLKLPLMADLSRPAEGPLGQFGRITFLKK</sequence>
<dbReference type="PIRSF" id="PIRSF028589">
    <property type="entry name" value="UCP028589"/>
    <property type="match status" value="1"/>
</dbReference>
<keyword evidence="2" id="KW-1185">Reference proteome</keyword>
<protein>
    <recommendedName>
        <fullName evidence="3">Glycosyl hydrolase family 98 putative carbohydrate-binding module domain-containing protein</fullName>
    </recommendedName>
</protein>
<dbReference type="RefSeq" id="WP_378168642.1">
    <property type="nucleotide sequence ID" value="NZ_JBHSBU010000004.1"/>
</dbReference>
<evidence type="ECO:0008006" key="3">
    <source>
        <dbReference type="Google" id="ProtNLM"/>
    </source>
</evidence>
<accession>A0ABV8MXC2</accession>
<dbReference type="InterPro" id="IPR016893">
    <property type="entry name" value="UCP028589"/>
</dbReference>
<organism evidence="1 2">
    <name type="scientific">Chitinimonas lacunae</name>
    <dbReference type="NCBI Taxonomy" id="1963018"/>
    <lineage>
        <taxon>Bacteria</taxon>
        <taxon>Pseudomonadati</taxon>
        <taxon>Pseudomonadota</taxon>
        <taxon>Betaproteobacteria</taxon>
        <taxon>Neisseriales</taxon>
        <taxon>Chitinibacteraceae</taxon>
        <taxon>Chitinimonas</taxon>
    </lineage>
</organism>
<proteinExistence type="predicted"/>
<gene>
    <name evidence="1" type="ORF">ACFOW7_21660</name>
</gene>
<name>A0ABV8MXC2_9NEIS</name>
<evidence type="ECO:0000313" key="1">
    <source>
        <dbReference type="EMBL" id="MFC4161946.1"/>
    </source>
</evidence>
<dbReference type="Proteomes" id="UP001595791">
    <property type="component" value="Unassembled WGS sequence"/>
</dbReference>
<evidence type="ECO:0000313" key="2">
    <source>
        <dbReference type="Proteomes" id="UP001595791"/>
    </source>
</evidence>
<reference evidence="2" key="1">
    <citation type="journal article" date="2019" name="Int. J. Syst. Evol. Microbiol.">
        <title>The Global Catalogue of Microorganisms (GCM) 10K type strain sequencing project: providing services to taxonomists for standard genome sequencing and annotation.</title>
        <authorList>
            <consortium name="The Broad Institute Genomics Platform"/>
            <consortium name="The Broad Institute Genome Sequencing Center for Infectious Disease"/>
            <person name="Wu L."/>
            <person name="Ma J."/>
        </authorList>
    </citation>
    <scope>NUCLEOTIDE SEQUENCE [LARGE SCALE GENOMIC DNA]</scope>
    <source>
        <strain evidence="2">LMG 29894</strain>
    </source>
</reference>
<dbReference type="EMBL" id="JBHSBU010000004">
    <property type="protein sequence ID" value="MFC4161946.1"/>
    <property type="molecule type" value="Genomic_DNA"/>
</dbReference>
<comment type="caution">
    <text evidence="1">The sequence shown here is derived from an EMBL/GenBank/DDBJ whole genome shotgun (WGS) entry which is preliminary data.</text>
</comment>